<reference evidence="1" key="2">
    <citation type="submission" date="2018-05" db="EMBL/GenBank/DDBJ databases">
        <title>OgluRS3 (Oryza glumaepatula Reference Sequence Version 3).</title>
        <authorList>
            <person name="Zhang J."/>
            <person name="Kudrna D."/>
            <person name="Lee S."/>
            <person name="Talag J."/>
            <person name="Welchert J."/>
            <person name="Wing R.A."/>
        </authorList>
    </citation>
    <scope>NUCLEOTIDE SEQUENCE [LARGE SCALE GENOMIC DNA]</scope>
</reference>
<proteinExistence type="predicted"/>
<evidence type="ECO:0000313" key="2">
    <source>
        <dbReference type="Proteomes" id="UP000026961"/>
    </source>
</evidence>
<dbReference type="AlphaFoldDB" id="A0A0D9YRX6"/>
<keyword evidence="2" id="KW-1185">Reference proteome</keyword>
<organism evidence="1">
    <name type="scientific">Oryza glumipatula</name>
    <dbReference type="NCBI Taxonomy" id="40148"/>
    <lineage>
        <taxon>Eukaryota</taxon>
        <taxon>Viridiplantae</taxon>
        <taxon>Streptophyta</taxon>
        <taxon>Embryophyta</taxon>
        <taxon>Tracheophyta</taxon>
        <taxon>Spermatophyta</taxon>
        <taxon>Magnoliopsida</taxon>
        <taxon>Liliopsida</taxon>
        <taxon>Poales</taxon>
        <taxon>Poaceae</taxon>
        <taxon>BOP clade</taxon>
        <taxon>Oryzoideae</taxon>
        <taxon>Oryzeae</taxon>
        <taxon>Oryzinae</taxon>
        <taxon>Oryza</taxon>
    </lineage>
</organism>
<dbReference type="HOGENOM" id="CLU_1780320_0_0_1"/>
<evidence type="ECO:0000313" key="1">
    <source>
        <dbReference type="EnsemblPlants" id="OGLUM02G15950.1"/>
    </source>
</evidence>
<dbReference type="Gramene" id="OGLUM02G15950.1">
    <property type="protein sequence ID" value="OGLUM02G15950.1"/>
    <property type="gene ID" value="OGLUM02G15950"/>
</dbReference>
<dbReference type="EnsemblPlants" id="OGLUM02G15950.1">
    <property type="protein sequence ID" value="OGLUM02G15950.1"/>
    <property type="gene ID" value="OGLUM02G15950"/>
</dbReference>
<accession>A0A0D9YRX6</accession>
<protein>
    <submittedName>
        <fullName evidence="1">Uncharacterized protein</fullName>
    </submittedName>
</protein>
<name>A0A0D9YRX6_9ORYZ</name>
<reference evidence="1" key="1">
    <citation type="submission" date="2015-04" db="UniProtKB">
        <authorList>
            <consortium name="EnsemblPlants"/>
        </authorList>
    </citation>
    <scope>IDENTIFICATION</scope>
</reference>
<sequence>MPAGFATTSLPADPVTRRRGTAVSSMGKCSAPHPHLSSFQHCAGFGKMSNTVLHGSLKPLWPATASSKNSIVLGKWSTIYSCFASHTRATNEAPQHSGNCIPVDAAGFINNWQEIEMPQDGTKLRLLRNKQPSSYCPGMAKLSKNN</sequence>
<dbReference type="Proteomes" id="UP000026961">
    <property type="component" value="Chromosome 2"/>
</dbReference>